<feature type="compositionally biased region" description="Acidic residues" evidence="3">
    <location>
        <begin position="1027"/>
        <end position="1043"/>
    </location>
</feature>
<dbReference type="GO" id="GO:0005634">
    <property type="term" value="C:nucleus"/>
    <property type="evidence" value="ECO:0007669"/>
    <property type="project" value="TreeGrafter"/>
</dbReference>
<feature type="compositionally biased region" description="Basic and acidic residues" evidence="3">
    <location>
        <begin position="1172"/>
        <end position="1188"/>
    </location>
</feature>
<gene>
    <name evidence="4" type="ORF">Daesc_002830</name>
</gene>
<feature type="compositionally biased region" description="Basic and acidic residues" evidence="3">
    <location>
        <begin position="449"/>
        <end position="458"/>
    </location>
</feature>
<feature type="region of interest" description="Disordered" evidence="3">
    <location>
        <begin position="531"/>
        <end position="690"/>
    </location>
</feature>
<keyword evidence="2" id="KW-0131">Cell cycle</keyword>
<keyword evidence="5" id="KW-1185">Reference proteome</keyword>
<dbReference type="PANTHER" id="PTHR12634:SF8">
    <property type="entry name" value="FIERY MOUNTAIN, ISOFORM D"/>
    <property type="match status" value="1"/>
</dbReference>
<evidence type="ECO:0000313" key="5">
    <source>
        <dbReference type="Proteomes" id="UP001369815"/>
    </source>
</evidence>
<feature type="compositionally biased region" description="Basic and acidic residues" evidence="3">
    <location>
        <begin position="1143"/>
        <end position="1155"/>
    </location>
</feature>
<evidence type="ECO:0000256" key="3">
    <source>
        <dbReference type="SAM" id="MobiDB-lite"/>
    </source>
</evidence>
<evidence type="ECO:0008006" key="6">
    <source>
        <dbReference type="Google" id="ProtNLM"/>
    </source>
</evidence>
<protein>
    <recommendedName>
        <fullName evidence="6">Extragenic suppressor of kinetochore protein 1</fullName>
    </recommendedName>
</protein>
<comment type="similarity">
    <text evidence="1">Belongs to the SAPS family.</text>
</comment>
<feature type="compositionally biased region" description="Polar residues" evidence="3">
    <location>
        <begin position="990"/>
        <end position="1001"/>
    </location>
</feature>
<dbReference type="Proteomes" id="UP001369815">
    <property type="component" value="Unassembled WGS sequence"/>
</dbReference>
<comment type="caution">
    <text evidence="4">The sequence shown here is derived from an EMBL/GenBank/DDBJ whole genome shotgun (WGS) entry which is preliminary data.</text>
</comment>
<feature type="region of interest" description="Disordered" evidence="3">
    <location>
        <begin position="949"/>
        <end position="1198"/>
    </location>
</feature>
<feature type="compositionally biased region" description="Acidic residues" evidence="3">
    <location>
        <begin position="1080"/>
        <end position="1098"/>
    </location>
</feature>
<feature type="compositionally biased region" description="Polar residues" evidence="3">
    <location>
        <begin position="561"/>
        <end position="575"/>
    </location>
</feature>
<evidence type="ECO:0000256" key="2">
    <source>
        <dbReference type="ARBA" id="ARBA00023306"/>
    </source>
</evidence>
<proteinExistence type="inferred from homology"/>
<evidence type="ECO:0000256" key="1">
    <source>
        <dbReference type="ARBA" id="ARBA00006180"/>
    </source>
</evidence>
<sequence>MFWRFGGYANISTIDTILDKPDFQLEDLLDESDLIQELKQHNTKLIEYLREPKVLEKLLEYVVTPKLEPVEAPEEDTNEDEKKGKSRGLSFGRPRASSRTTSDGAEEDEAEKKRNRYAYVAAEVLSSDNWSIYEALMESQQLLRNFWNFLKNPSPLDPLQASYFTKVNESLFDKKTEEMLDLLKSLDDAVPNMLRHVDCPMIMDLLLKIISLERTENGQGIVEWLYAKDVMPTLLSFLGPEHSPATQTSAGDFIKAIITVSANASQNEQACIGPNELTRQLVSKPCIEKLIGYMLGGGNPLTVGVGIVIEVIRKNNSDYDPDVGPDSNALPSSRDPIYLGTLLRLFADNVPAFMTKILNAPASSQRKQLDSTFGEKIEPLGFDRFKTCELMAELLHCSNMALLNEVGSEQLIALRDEERQRLRAEGRLANNRGEEVQSTEDLTMRTRHSSPDDGRRLEITNASDDDGFEEVTPLGEMTEDTSHEFVKAEEEIPTGPVSSFLDREDDDFVEEPLSSPRLNVQDSKLNEQQFENPELMVAPLSPKKPPTTQRPVQEEGHNDSTVDTQTTQVAQSGTGQHPIESTDKERKGDGSSGLVGAQASELQGAPKEPPTNGLEKTESSATSTVEGENKSSSSPSAEKSVAGDTSTESKPSEPSQPESSNAGSVPTVQPSESIGAQAHQPEVVPPGSVEQHLDPVVGDYLKMQFVEYQVVPTILSFFFTYPWNNFLHNVVYDIVQQVFNGPTERGYNPTLAISLFEAADITNAIINGQRSSEQSQARNKTRMGYMGHLTLIAEEVVKFTERNPPELLSELVLDRVMSQDWINYVEGALAETRERDNAILGGVRPEVAMNNRTQMGGNSLGGMGLSSLGLGGAQGGGSNALAEAGLNGAGGGMEMQDNGSGSSIGPFSISSGLLSGSGFGSSSDEEEDDGEDNEEDVNNEFRAYTDSLNAASSTSMDPPSVPPPPPPPPPLNIPPSRARLQLAARLALHQKNSAGSSAQSGGTEGNQESDETVPDRESDSILRNPFEDDGEDDVDDESDDGLAEGDNNAESWGAGASRGSWWRGALRRGKEKFGDGRDDSDSDKDEAAGGEDEDEEFGDFAMPEVDKDGSNDKTGVIVKPLPVHPPTQSQKASAFTSLWPFGSKDKEKQKTKDNEAPAENSGEATGEITGDDGEKIKSTHEATRRTSIEDPDDEEVVV</sequence>
<feature type="compositionally biased region" description="Pro residues" evidence="3">
    <location>
        <begin position="959"/>
        <end position="973"/>
    </location>
</feature>
<dbReference type="AlphaFoldDB" id="A0AAX6MRE7"/>
<dbReference type="Pfam" id="PF04499">
    <property type="entry name" value="SAPS"/>
    <property type="match status" value="1"/>
</dbReference>
<feature type="compositionally biased region" description="Acidic residues" evidence="3">
    <location>
        <begin position="1189"/>
        <end position="1198"/>
    </location>
</feature>
<evidence type="ECO:0000313" key="4">
    <source>
        <dbReference type="EMBL" id="KAK6955199.1"/>
    </source>
</evidence>
<feature type="region of interest" description="Disordered" evidence="3">
    <location>
        <begin position="891"/>
        <end position="935"/>
    </location>
</feature>
<feature type="compositionally biased region" description="Low complexity" evidence="3">
    <location>
        <begin position="630"/>
        <end position="660"/>
    </location>
</feature>
<dbReference type="GO" id="GO:0019888">
    <property type="term" value="F:protein phosphatase regulator activity"/>
    <property type="evidence" value="ECO:0007669"/>
    <property type="project" value="TreeGrafter"/>
</dbReference>
<accession>A0AAX6MRE7</accession>
<feature type="compositionally biased region" description="Acidic residues" evidence="3">
    <location>
        <begin position="923"/>
        <end position="935"/>
    </location>
</feature>
<feature type="compositionally biased region" description="Polar residues" evidence="3">
    <location>
        <begin position="661"/>
        <end position="674"/>
    </location>
</feature>
<feature type="compositionally biased region" description="Low complexity" evidence="3">
    <location>
        <begin position="894"/>
        <end position="922"/>
    </location>
</feature>
<feature type="region of interest" description="Disordered" evidence="3">
    <location>
        <begin position="424"/>
        <end position="470"/>
    </location>
</feature>
<organism evidence="4 5">
    <name type="scientific">Daldinia eschscholtzii</name>
    <dbReference type="NCBI Taxonomy" id="292717"/>
    <lineage>
        <taxon>Eukaryota</taxon>
        <taxon>Fungi</taxon>
        <taxon>Dikarya</taxon>
        <taxon>Ascomycota</taxon>
        <taxon>Pezizomycotina</taxon>
        <taxon>Sordariomycetes</taxon>
        <taxon>Xylariomycetidae</taxon>
        <taxon>Xylariales</taxon>
        <taxon>Hypoxylaceae</taxon>
        <taxon>Daldinia</taxon>
    </lineage>
</organism>
<name>A0AAX6MRE7_9PEZI</name>
<feature type="compositionally biased region" description="Basic and acidic residues" evidence="3">
    <location>
        <begin position="580"/>
        <end position="589"/>
    </location>
</feature>
<dbReference type="EMBL" id="JBANMG010000003">
    <property type="protein sequence ID" value="KAK6955199.1"/>
    <property type="molecule type" value="Genomic_DNA"/>
</dbReference>
<dbReference type="GO" id="GO:0005829">
    <property type="term" value="C:cytosol"/>
    <property type="evidence" value="ECO:0007669"/>
    <property type="project" value="TreeGrafter"/>
</dbReference>
<dbReference type="PANTHER" id="PTHR12634">
    <property type="entry name" value="SIT4 YEAST -ASSOCIATING PROTEIN-RELATED"/>
    <property type="match status" value="1"/>
</dbReference>
<reference evidence="4 5" key="1">
    <citation type="journal article" date="2024" name="Front Chem Biol">
        <title>Unveiling the potential of Daldinia eschscholtzii MFLUCC 19-0629 through bioactivity and bioinformatics studies for enhanced sustainable agriculture production.</title>
        <authorList>
            <person name="Brooks S."/>
            <person name="Weaver J.A."/>
            <person name="Klomchit A."/>
            <person name="Alharthi S.A."/>
            <person name="Onlamun T."/>
            <person name="Nurani R."/>
            <person name="Vong T.K."/>
            <person name="Alberti F."/>
            <person name="Greco C."/>
        </authorList>
    </citation>
    <scope>NUCLEOTIDE SEQUENCE [LARGE SCALE GENOMIC DNA]</scope>
    <source>
        <strain evidence="4">MFLUCC 19-0629</strain>
    </source>
</reference>
<dbReference type="GO" id="GO:0019903">
    <property type="term" value="F:protein phosphatase binding"/>
    <property type="evidence" value="ECO:0007669"/>
    <property type="project" value="InterPro"/>
</dbReference>
<feature type="compositionally biased region" description="Low complexity" evidence="3">
    <location>
        <begin position="974"/>
        <end position="987"/>
    </location>
</feature>
<feature type="region of interest" description="Disordered" evidence="3">
    <location>
        <begin position="70"/>
        <end position="112"/>
    </location>
</feature>
<feature type="compositionally biased region" description="Polar residues" evidence="3">
    <location>
        <begin position="1126"/>
        <end position="1136"/>
    </location>
</feature>
<dbReference type="InterPro" id="IPR007587">
    <property type="entry name" value="SAPS"/>
</dbReference>